<dbReference type="PANTHER" id="PTHR43227">
    <property type="entry name" value="BLL4140 PROTEIN"/>
    <property type="match status" value="1"/>
</dbReference>
<keyword evidence="6 7" id="KW-0472">Membrane</keyword>
<dbReference type="CDD" id="cd06261">
    <property type="entry name" value="TM_PBP2"/>
    <property type="match status" value="1"/>
</dbReference>
<feature type="transmembrane region" description="Helical" evidence="7">
    <location>
        <begin position="119"/>
        <end position="142"/>
    </location>
</feature>
<comment type="caution">
    <text evidence="8">The sequence shown here is derived from an EMBL/GenBank/DDBJ whole genome shotgun (WGS) entry which is preliminary data.</text>
</comment>
<dbReference type="GO" id="GO:0005886">
    <property type="term" value="C:plasma membrane"/>
    <property type="evidence" value="ECO:0007669"/>
    <property type="project" value="UniProtKB-SubCell"/>
</dbReference>
<evidence type="ECO:0000256" key="4">
    <source>
        <dbReference type="ARBA" id="ARBA00022692"/>
    </source>
</evidence>
<evidence type="ECO:0000313" key="9">
    <source>
        <dbReference type="Proteomes" id="UP000638648"/>
    </source>
</evidence>
<dbReference type="RefSeq" id="WP_192754226.1">
    <property type="nucleotide sequence ID" value="NZ_BAABJL010000225.1"/>
</dbReference>
<feature type="transmembrane region" description="Helical" evidence="7">
    <location>
        <begin position="420"/>
        <end position="441"/>
    </location>
</feature>
<feature type="transmembrane region" description="Helical" evidence="7">
    <location>
        <begin position="554"/>
        <end position="576"/>
    </location>
</feature>
<dbReference type="GO" id="GO:0055085">
    <property type="term" value="P:transmembrane transport"/>
    <property type="evidence" value="ECO:0007669"/>
    <property type="project" value="InterPro"/>
</dbReference>
<feature type="transmembrane region" description="Helical" evidence="7">
    <location>
        <begin position="324"/>
        <end position="349"/>
    </location>
</feature>
<feature type="transmembrane region" description="Helical" evidence="7">
    <location>
        <begin position="32"/>
        <end position="54"/>
    </location>
</feature>
<keyword evidence="4 7" id="KW-0812">Transmembrane</keyword>
<feature type="transmembrane region" description="Helical" evidence="7">
    <location>
        <begin position="170"/>
        <end position="191"/>
    </location>
</feature>
<gene>
    <name evidence="8" type="ORF">HEB94_007781</name>
</gene>
<dbReference type="InterPro" id="IPR050809">
    <property type="entry name" value="UgpAE/MalFG_permease"/>
</dbReference>
<feature type="transmembrane region" description="Helical" evidence="7">
    <location>
        <begin position="83"/>
        <end position="107"/>
    </location>
</feature>
<dbReference type="InterPro" id="IPR000515">
    <property type="entry name" value="MetI-like"/>
</dbReference>
<dbReference type="Proteomes" id="UP000638648">
    <property type="component" value="Unassembled WGS sequence"/>
</dbReference>
<organism evidence="8 9">
    <name type="scientific">Actinopolymorpha pittospori</name>
    <dbReference type="NCBI Taxonomy" id="648752"/>
    <lineage>
        <taxon>Bacteria</taxon>
        <taxon>Bacillati</taxon>
        <taxon>Actinomycetota</taxon>
        <taxon>Actinomycetes</taxon>
        <taxon>Propionibacteriales</taxon>
        <taxon>Actinopolymorphaceae</taxon>
        <taxon>Actinopolymorpha</taxon>
    </lineage>
</organism>
<evidence type="ECO:0000256" key="3">
    <source>
        <dbReference type="ARBA" id="ARBA00022475"/>
    </source>
</evidence>
<evidence type="ECO:0000313" key="8">
    <source>
        <dbReference type="EMBL" id="MBE1610933.1"/>
    </source>
</evidence>
<dbReference type="InterPro" id="IPR035906">
    <property type="entry name" value="MetI-like_sf"/>
</dbReference>
<feature type="transmembrane region" description="Helical" evidence="7">
    <location>
        <begin position="461"/>
        <end position="480"/>
    </location>
</feature>
<dbReference type="Gene3D" id="1.10.3720.10">
    <property type="entry name" value="MetI-like"/>
    <property type="match status" value="2"/>
</dbReference>
<evidence type="ECO:0000256" key="6">
    <source>
        <dbReference type="ARBA" id="ARBA00023136"/>
    </source>
</evidence>
<evidence type="ECO:0000256" key="1">
    <source>
        <dbReference type="ARBA" id="ARBA00004651"/>
    </source>
</evidence>
<dbReference type="AlphaFoldDB" id="A0A927N628"/>
<feature type="transmembrane region" description="Helical" evidence="7">
    <location>
        <begin position="229"/>
        <end position="252"/>
    </location>
</feature>
<dbReference type="EMBL" id="JADBEM010000001">
    <property type="protein sequence ID" value="MBE1610933.1"/>
    <property type="molecule type" value="Genomic_DNA"/>
</dbReference>
<comment type="subcellular location">
    <subcellularLocation>
        <location evidence="1">Cell membrane</location>
        <topology evidence="1">Multi-pass membrane protein</topology>
    </subcellularLocation>
</comment>
<proteinExistence type="predicted"/>
<evidence type="ECO:0000256" key="2">
    <source>
        <dbReference type="ARBA" id="ARBA00022448"/>
    </source>
</evidence>
<feature type="transmembrane region" description="Helical" evidence="7">
    <location>
        <begin position="513"/>
        <end position="534"/>
    </location>
</feature>
<sequence length="594" mass="63080">MPVETHRGLRLEVTSRRMSGPLVPGGRPNMKLYGALLVTAVTLMLVLLVVPTVWTGVLAFSENGRPSLAHFASVFTDPGSLRAFLHTGIWLLIAGLMLVVGFGLAVLSQQHFGRWSAAFVNVMMLPFGLSALASGAAFRIIFDPAPERGSATALTTLLTGSSPVWLGPNLIWLVLISAFAWTWLGFVVSLYRAGLEAIPREHIRRARAQGSGGWLRGMLNLQWRLLRPVTWVVLLTLCVAAARIFDLVLIVAPGPMQDEVNVVSVHWWRLATSSADQGPSAAVAVVLLAGVAGVALLCRKMMRQPHSVVPQPPRRPLRHWPRRGVPLLSTVIGLAVSLLWAFPMFVLVVTAVRSPDDAGAVGWWRPATALLSTASLAEVLGAGLPGALWSTLIVAGGSALIVASAALVPAYALAAARHRALVTALTIVLSILAVLPVQMYVGPLRQLIDGWGLSGRTIPLILMHAAAGLPFAILLLRGALASAAESRAGDTLGRRAGSRTDAARHLWRTTGRALVAVAVLEFVLVWDDFIVSFLVSGPGSSPLTLVLWGEARQFGISTGPVAAAAVLSALVPAGLLMGTWRRWVVPGLTGGVFR</sequence>
<protein>
    <submittedName>
        <fullName evidence="8">Alpha-glucoside transport system permease protein</fullName>
    </submittedName>
</protein>
<keyword evidence="9" id="KW-1185">Reference proteome</keyword>
<feature type="transmembrane region" description="Helical" evidence="7">
    <location>
        <begin position="387"/>
        <end position="408"/>
    </location>
</feature>
<name>A0A927N628_9ACTN</name>
<keyword evidence="5 7" id="KW-1133">Transmembrane helix</keyword>
<feature type="transmembrane region" description="Helical" evidence="7">
    <location>
        <begin position="278"/>
        <end position="298"/>
    </location>
</feature>
<accession>A0A927N628</accession>
<evidence type="ECO:0000256" key="5">
    <source>
        <dbReference type="ARBA" id="ARBA00022989"/>
    </source>
</evidence>
<keyword evidence="2" id="KW-0813">Transport</keyword>
<evidence type="ECO:0000256" key="7">
    <source>
        <dbReference type="SAM" id="Phobius"/>
    </source>
</evidence>
<dbReference type="PANTHER" id="PTHR43227:SF8">
    <property type="entry name" value="DIACETYLCHITOBIOSE UPTAKE SYSTEM PERMEASE PROTEIN DASB"/>
    <property type="match status" value="1"/>
</dbReference>
<reference evidence="8" key="1">
    <citation type="submission" date="2020-10" db="EMBL/GenBank/DDBJ databases">
        <title>Sequencing the genomes of 1000 actinobacteria strains.</title>
        <authorList>
            <person name="Klenk H.-P."/>
        </authorList>
    </citation>
    <scope>NUCLEOTIDE SEQUENCE</scope>
    <source>
        <strain evidence="8">DSM 45354</strain>
    </source>
</reference>
<dbReference type="SUPFAM" id="SSF161098">
    <property type="entry name" value="MetI-like"/>
    <property type="match status" value="2"/>
</dbReference>
<keyword evidence="3" id="KW-1003">Cell membrane</keyword>